<keyword evidence="4" id="KW-0460">Magnesium</keyword>
<keyword evidence="1 3" id="KW-0547">Nucleotide-binding</keyword>
<protein>
    <submittedName>
        <fullName evidence="6">Uncharacterized protein</fullName>
    </submittedName>
</protein>
<dbReference type="PROSITE" id="PS51417">
    <property type="entry name" value="ARF"/>
    <property type="match status" value="1"/>
</dbReference>
<dbReference type="NCBIfam" id="TIGR00231">
    <property type="entry name" value="small_GTP"/>
    <property type="match status" value="1"/>
</dbReference>
<dbReference type="RefSeq" id="XP_007372269.1">
    <property type="nucleotide sequence ID" value="XM_007372207.1"/>
</dbReference>
<dbReference type="SUPFAM" id="SSF52540">
    <property type="entry name" value="P-loop containing nucleoside triphosphate hydrolases"/>
    <property type="match status" value="1"/>
</dbReference>
<dbReference type="GeneID" id="18872264"/>
<evidence type="ECO:0000256" key="5">
    <source>
        <dbReference type="SAM" id="Coils"/>
    </source>
</evidence>
<feature type="coiled-coil region" evidence="5">
    <location>
        <begin position="61"/>
        <end position="121"/>
    </location>
</feature>
<dbReference type="HOGENOM" id="CLU_040729_12_3_1"/>
<dbReference type="PANTHER" id="PTHR45697">
    <property type="entry name" value="ADP-RIBOSYLATION FACTOR-LIKE PROTEIN 2-RELATED"/>
    <property type="match status" value="1"/>
</dbReference>
<evidence type="ECO:0000256" key="3">
    <source>
        <dbReference type="PIRSR" id="PIRSR606689-1"/>
    </source>
</evidence>
<name>G3AF68_SPAPN</name>
<dbReference type="InterPro" id="IPR027417">
    <property type="entry name" value="P-loop_NTPase"/>
</dbReference>
<dbReference type="AlphaFoldDB" id="G3AF68"/>
<evidence type="ECO:0000256" key="2">
    <source>
        <dbReference type="ARBA" id="ARBA00023134"/>
    </source>
</evidence>
<dbReference type="Proteomes" id="UP000000709">
    <property type="component" value="Unassembled WGS sequence"/>
</dbReference>
<dbReference type="OrthoDB" id="2011769at2759"/>
<dbReference type="FunCoup" id="G3AF68">
    <property type="interactions" value="58"/>
</dbReference>
<dbReference type="GO" id="GO:0003924">
    <property type="term" value="F:GTPase activity"/>
    <property type="evidence" value="ECO:0007669"/>
    <property type="project" value="InterPro"/>
</dbReference>
<dbReference type="InterPro" id="IPR006689">
    <property type="entry name" value="Small_GTPase_ARF/SAR"/>
</dbReference>
<dbReference type="InterPro" id="IPR005225">
    <property type="entry name" value="Small_GTP-bd"/>
</dbReference>
<dbReference type="STRING" id="619300.G3AF68"/>
<evidence type="ECO:0000313" key="6">
    <source>
        <dbReference type="EMBL" id="EGW34857.1"/>
    </source>
</evidence>
<dbReference type="GO" id="GO:0046872">
    <property type="term" value="F:metal ion binding"/>
    <property type="evidence" value="ECO:0007669"/>
    <property type="project" value="UniProtKB-KW"/>
</dbReference>
<dbReference type="KEGG" id="spaa:SPAPADRAFT_57949"/>
<evidence type="ECO:0000256" key="4">
    <source>
        <dbReference type="PIRSR" id="PIRSR606689-2"/>
    </source>
</evidence>
<dbReference type="eggNOG" id="KOG0073">
    <property type="taxonomic scope" value="Eukaryota"/>
</dbReference>
<dbReference type="OMA" id="ENILDWI"/>
<dbReference type="GO" id="GO:0006457">
    <property type="term" value="P:protein folding"/>
    <property type="evidence" value="ECO:0007669"/>
    <property type="project" value="EnsemblFungi"/>
</dbReference>
<feature type="binding site" evidence="3">
    <location>
        <begin position="91"/>
        <end position="94"/>
    </location>
    <ligand>
        <name>GTP</name>
        <dbReference type="ChEBI" id="CHEBI:37565"/>
    </ligand>
</feature>
<evidence type="ECO:0000256" key="1">
    <source>
        <dbReference type="ARBA" id="ARBA00022741"/>
    </source>
</evidence>
<keyword evidence="2 3" id="KW-0342">GTP-binding</keyword>
<dbReference type="InterPro" id="IPR044612">
    <property type="entry name" value="ARL2/3"/>
</dbReference>
<gene>
    <name evidence="6" type="ORF">SPAPADRAFT_57949</name>
</gene>
<proteinExistence type="predicted"/>
<keyword evidence="4" id="KW-0479">Metal-binding</keyword>
<dbReference type="Gene3D" id="3.40.50.300">
    <property type="entry name" value="P-loop containing nucleotide triphosphate hydrolases"/>
    <property type="match status" value="1"/>
</dbReference>
<accession>G3AF68</accession>
<sequence>MMGQDIEEISPTMGFQINTLNHKGFTLNMWDVGGQSSLRAFWGNYFDKTDVVIWVIDGLSLERLNESFQELREKVMQQDRLVGAYLVLGVNKIDLVPESNLQALKEKVTSYLDMNKQEESDSNWTIRLISGKSGRGIEDVLDWIITRQY</sequence>
<keyword evidence="7" id="KW-1185">Reference proteome</keyword>
<organism evidence="7">
    <name type="scientific">Spathaspora passalidarum (strain NRRL Y-27907 / 11-Y1)</name>
    <dbReference type="NCBI Taxonomy" id="619300"/>
    <lineage>
        <taxon>Eukaryota</taxon>
        <taxon>Fungi</taxon>
        <taxon>Dikarya</taxon>
        <taxon>Ascomycota</taxon>
        <taxon>Saccharomycotina</taxon>
        <taxon>Pichiomycetes</taxon>
        <taxon>Debaryomycetaceae</taxon>
        <taxon>Spathaspora</taxon>
    </lineage>
</organism>
<reference evidence="6 7" key="1">
    <citation type="journal article" date="2011" name="Proc. Natl. Acad. Sci. U.S.A.">
        <title>Comparative genomics of xylose-fermenting fungi for enhanced biofuel production.</title>
        <authorList>
            <person name="Wohlbach D.J."/>
            <person name="Kuo A."/>
            <person name="Sato T.K."/>
            <person name="Potts K.M."/>
            <person name="Salamov A.A."/>
            <person name="LaButti K.M."/>
            <person name="Sun H."/>
            <person name="Clum A."/>
            <person name="Pangilinan J.L."/>
            <person name="Lindquist E.A."/>
            <person name="Lucas S."/>
            <person name="Lapidus A."/>
            <person name="Jin M."/>
            <person name="Gunawan C."/>
            <person name="Balan V."/>
            <person name="Dale B.E."/>
            <person name="Jeffries T.W."/>
            <person name="Zinkel R."/>
            <person name="Barry K.W."/>
            <person name="Grigoriev I.V."/>
            <person name="Gasch A.P."/>
        </authorList>
    </citation>
    <scope>NUCLEOTIDE SEQUENCE [LARGE SCALE GENOMIC DNA]</scope>
    <source>
        <strain evidence="7">NRRL Y-27907 / 11-Y1</strain>
    </source>
</reference>
<dbReference type="SMART" id="SM00177">
    <property type="entry name" value="ARF"/>
    <property type="match status" value="1"/>
</dbReference>
<keyword evidence="5" id="KW-0175">Coiled coil</keyword>
<dbReference type="InParanoid" id="G3AF68"/>
<feature type="binding site" evidence="3">
    <location>
        <position position="34"/>
    </location>
    <ligand>
        <name>GTP</name>
        <dbReference type="ChEBI" id="CHEBI:37565"/>
    </ligand>
</feature>
<dbReference type="GO" id="GO:0007021">
    <property type="term" value="P:tubulin complex assembly"/>
    <property type="evidence" value="ECO:0007669"/>
    <property type="project" value="EnsemblFungi"/>
</dbReference>
<dbReference type="Pfam" id="PF00025">
    <property type="entry name" value="Arf"/>
    <property type="match status" value="1"/>
</dbReference>
<feature type="binding site" evidence="4">
    <location>
        <position position="12"/>
    </location>
    <ligand>
        <name>Mg(2+)</name>
        <dbReference type="ChEBI" id="CHEBI:18420"/>
    </ligand>
</feature>
<evidence type="ECO:0000313" key="7">
    <source>
        <dbReference type="Proteomes" id="UP000000709"/>
    </source>
</evidence>
<dbReference type="GO" id="GO:0005525">
    <property type="term" value="F:GTP binding"/>
    <property type="evidence" value="ECO:0007669"/>
    <property type="project" value="UniProtKB-KW"/>
</dbReference>
<dbReference type="EMBL" id="GL996499">
    <property type="protein sequence ID" value="EGW34857.1"/>
    <property type="molecule type" value="Genomic_DNA"/>
</dbReference>